<dbReference type="InterPro" id="IPR029063">
    <property type="entry name" value="SAM-dependent_MTases_sf"/>
</dbReference>
<sequence>MPGPSTTETWDAFFSDFYLRAYAGDARDEKAETDALAAAKLAGVEPGADVVDVPCGFGRHTLALARAGYRAVGVDRSGTLLDEARRRSGGERWPKWTRADYRDLPFADESFDAAFNLFTSLGYLGDEEDTKVLAAIRRVLRPEGKLVLETMHRDRLVTNFSESDWHLMGEGRLLLEQRTWDPITGVAQSTQTLITGAGDRETRTFSVRTYSATELMAMLHRAGFSDAKAYGSFMAEPFTTSSRLVIVATR</sequence>
<dbReference type="PANTHER" id="PTHR43591:SF110">
    <property type="entry name" value="RHODANESE DOMAIN-CONTAINING PROTEIN"/>
    <property type="match status" value="1"/>
</dbReference>
<keyword evidence="2" id="KW-0489">Methyltransferase</keyword>
<dbReference type="SUPFAM" id="SSF53335">
    <property type="entry name" value="S-adenosyl-L-methionine-dependent methyltransferases"/>
    <property type="match status" value="1"/>
</dbReference>
<dbReference type="Gene3D" id="3.40.50.150">
    <property type="entry name" value="Vaccinia Virus protein VP39"/>
    <property type="match status" value="1"/>
</dbReference>
<evidence type="ECO:0000313" key="3">
    <source>
        <dbReference type="Proteomes" id="UP001149140"/>
    </source>
</evidence>
<proteinExistence type="predicted"/>
<dbReference type="CDD" id="cd02440">
    <property type="entry name" value="AdoMet_MTases"/>
    <property type="match status" value="1"/>
</dbReference>
<dbReference type="EMBL" id="JAPDOD010000028">
    <property type="protein sequence ID" value="MDA0163898.1"/>
    <property type="molecule type" value="Genomic_DNA"/>
</dbReference>
<dbReference type="GO" id="GO:0032259">
    <property type="term" value="P:methylation"/>
    <property type="evidence" value="ECO:0007669"/>
    <property type="project" value="UniProtKB-KW"/>
</dbReference>
<dbReference type="Gene3D" id="2.20.25.110">
    <property type="entry name" value="S-adenosyl-L-methionine-dependent methyltransferases"/>
    <property type="match status" value="1"/>
</dbReference>
<protein>
    <submittedName>
        <fullName evidence="2">Class I SAM-dependent methyltransferase</fullName>
    </submittedName>
</protein>
<keyword evidence="3" id="KW-1185">Reference proteome</keyword>
<dbReference type="InterPro" id="IPR041698">
    <property type="entry name" value="Methyltransf_25"/>
</dbReference>
<gene>
    <name evidence="2" type="ORF">OM076_26745</name>
</gene>
<accession>A0A9X3N309</accession>
<reference evidence="2" key="1">
    <citation type="submission" date="2022-10" db="EMBL/GenBank/DDBJ databases">
        <title>The WGS of Solirubrobacter ginsenosidimutans DSM 21036.</title>
        <authorList>
            <person name="Jiang Z."/>
        </authorList>
    </citation>
    <scope>NUCLEOTIDE SEQUENCE</scope>
    <source>
        <strain evidence="2">DSM 21036</strain>
    </source>
</reference>
<dbReference type="AlphaFoldDB" id="A0A9X3N309"/>
<dbReference type="PANTHER" id="PTHR43591">
    <property type="entry name" value="METHYLTRANSFERASE"/>
    <property type="match status" value="1"/>
</dbReference>
<feature type="domain" description="Methyltransferase" evidence="1">
    <location>
        <begin position="50"/>
        <end position="144"/>
    </location>
</feature>
<evidence type="ECO:0000313" key="2">
    <source>
        <dbReference type="EMBL" id="MDA0163898.1"/>
    </source>
</evidence>
<organism evidence="2 3">
    <name type="scientific">Solirubrobacter ginsenosidimutans</name>
    <dbReference type="NCBI Taxonomy" id="490573"/>
    <lineage>
        <taxon>Bacteria</taxon>
        <taxon>Bacillati</taxon>
        <taxon>Actinomycetota</taxon>
        <taxon>Thermoleophilia</taxon>
        <taxon>Solirubrobacterales</taxon>
        <taxon>Solirubrobacteraceae</taxon>
        <taxon>Solirubrobacter</taxon>
    </lineage>
</organism>
<keyword evidence="2" id="KW-0808">Transferase</keyword>
<comment type="caution">
    <text evidence="2">The sequence shown here is derived from an EMBL/GenBank/DDBJ whole genome shotgun (WGS) entry which is preliminary data.</text>
</comment>
<dbReference type="GO" id="GO:0008168">
    <property type="term" value="F:methyltransferase activity"/>
    <property type="evidence" value="ECO:0007669"/>
    <property type="project" value="UniProtKB-KW"/>
</dbReference>
<dbReference type="RefSeq" id="WP_270043145.1">
    <property type="nucleotide sequence ID" value="NZ_JAPDOD010000028.1"/>
</dbReference>
<dbReference type="Pfam" id="PF13649">
    <property type="entry name" value="Methyltransf_25"/>
    <property type="match status" value="1"/>
</dbReference>
<dbReference type="Proteomes" id="UP001149140">
    <property type="component" value="Unassembled WGS sequence"/>
</dbReference>
<name>A0A9X3N309_9ACTN</name>
<evidence type="ECO:0000259" key="1">
    <source>
        <dbReference type="Pfam" id="PF13649"/>
    </source>
</evidence>